<dbReference type="InterPro" id="IPR019190">
    <property type="entry name" value="EXOV"/>
</dbReference>
<keyword evidence="6 8" id="KW-0269">Exonuclease</keyword>
<evidence type="ECO:0000256" key="6">
    <source>
        <dbReference type="ARBA" id="ARBA00022839"/>
    </source>
</evidence>
<comment type="cofactor">
    <cofactor evidence="1">
        <name>[4Fe-4S] cluster</name>
        <dbReference type="ChEBI" id="CHEBI:49883"/>
    </cofactor>
</comment>
<evidence type="ECO:0000256" key="5">
    <source>
        <dbReference type="ARBA" id="ARBA00022722"/>
    </source>
</evidence>
<name>A0A0G2E5X9_PHACM</name>
<evidence type="ECO:0000256" key="2">
    <source>
        <dbReference type="ARBA" id="ARBA00009797"/>
    </source>
</evidence>
<feature type="region of interest" description="Disordered" evidence="7">
    <location>
        <begin position="1"/>
        <end position="20"/>
    </location>
</feature>
<reference evidence="8 9" key="2">
    <citation type="submission" date="2015-05" db="EMBL/GenBank/DDBJ databases">
        <authorList>
            <person name="Morales-Cruz A."/>
            <person name="Amrine K.C."/>
            <person name="Cantu D."/>
        </authorList>
    </citation>
    <scope>NUCLEOTIDE SEQUENCE [LARGE SCALE GENOMIC DNA]</scope>
    <source>
        <strain evidence="8">UCRPC4</strain>
    </source>
</reference>
<keyword evidence="4" id="KW-0479">Metal-binding</keyword>
<accession>A0A0G2E5X9</accession>
<evidence type="ECO:0000313" key="8">
    <source>
        <dbReference type="EMBL" id="KKY17756.1"/>
    </source>
</evidence>
<feature type="compositionally biased region" description="Pro residues" evidence="7">
    <location>
        <begin position="1"/>
        <end position="11"/>
    </location>
</feature>
<dbReference type="GO" id="GO:0005634">
    <property type="term" value="C:nucleus"/>
    <property type="evidence" value="ECO:0007669"/>
    <property type="project" value="TreeGrafter"/>
</dbReference>
<sequence length="416" mass="46704">MTLQPFNPPSSEPITDYGSDWDDEFVDEIVSTSTKLTAGSEEPLVITDIEDYETPTAVRLPKVHGKEAYSPRWRDFASTRSPATIQSQELHRRIAVEVSEKVPIANAHENGDEDARESTATTSVDVKEIDDIELDTRSPLERFRVPPKKALSVTDLISPAWCELQYFYTLSKHGKKKRTPAMKQGTKIHKQLENEVHTTYPVTVLTREDGWGLRLWNVIQSLRTLEETGRTREMEIWGLVEGEFVNGVVDELGYQNPDPKGENAAAKLLPEDQKTITEYLTKHAGGHDITTAMNQDIADPKKSPIAAHSSAISCEKVIYLTDIKTRASRSIPDTASTLPTQFQLFLYHHFIEQLALGRFPLQAVADRYELDVDATFSDEFIAQSNVNGFALEPQFAFLSMGTVDVLCPTCLRTTFE</sequence>
<evidence type="ECO:0000256" key="4">
    <source>
        <dbReference type="ARBA" id="ARBA00022485"/>
    </source>
</evidence>
<dbReference type="Pfam" id="PF09810">
    <property type="entry name" value="Exo5"/>
    <property type="match status" value="1"/>
</dbReference>
<proteinExistence type="inferred from homology"/>
<dbReference type="GO" id="GO:0036297">
    <property type="term" value="P:interstrand cross-link repair"/>
    <property type="evidence" value="ECO:0007669"/>
    <property type="project" value="TreeGrafter"/>
</dbReference>
<comment type="subunit">
    <text evidence="3">Monomer.</text>
</comment>
<comment type="caution">
    <text evidence="8">The sequence shown here is derived from an EMBL/GenBank/DDBJ whole genome shotgun (WGS) entry which is preliminary data.</text>
</comment>
<protein>
    <submittedName>
        <fullName evidence="8">Putative exonuclease v</fullName>
    </submittedName>
</protein>
<dbReference type="PANTHER" id="PTHR14464">
    <property type="entry name" value="EXONUCLEASE V"/>
    <property type="match status" value="1"/>
</dbReference>
<evidence type="ECO:0000313" key="9">
    <source>
        <dbReference type="Proteomes" id="UP000053317"/>
    </source>
</evidence>
<dbReference type="GO" id="GO:0005739">
    <property type="term" value="C:mitochondrion"/>
    <property type="evidence" value="ECO:0007669"/>
    <property type="project" value="TreeGrafter"/>
</dbReference>
<organism evidence="8 9">
    <name type="scientific">Phaeomoniella chlamydospora</name>
    <name type="common">Phaeoacremonium chlamydosporum</name>
    <dbReference type="NCBI Taxonomy" id="158046"/>
    <lineage>
        <taxon>Eukaryota</taxon>
        <taxon>Fungi</taxon>
        <taxon>Dikarya</taxon>
        <taxon>Ascomycota</taxon>
        <taxon>Pezizomycotina</taxon>
        <taxon>Eurotiomycetes</taxon>
        <taxon>Chaetothyriomycetidae</taxon>
        <taxon>Phaeomoniellales</taxon>
        <taxon>Phaeomoniellaceae</taxon>
        <taxon>Phaeomoniella</taxon>
    </lineage>
</organism>
<dbReference type="EMBL" id="LCWF01000137">
    <property type="protein sequence ID" value="KKY17756.1"/>
    <property type="molecule type" value="Genomic_DNA"/>
</dbReference>
<keyword evidence="6 8" id="KW-0378">Hydrolase</keyword>
<dbReference type="PANTHER" id="PTHR14464:SF4">
    <property type="entry name" value="EXONUCLEASE V"/>
    <property type="match status" value="1"/>
</dbReference>
<keyword evidence="9" id="KW-1185">Reference proteome</keyword>
<keyword evidence="5" id="KW-0540">Nuclease</keyword>
<reference evidence="8 9" key="1">
    <citation type="submission" date="2015-05" db="EMBL/GenBank/DDBJ databases">
        <title>Distinctive expansion of gene families associated with plant cell wall degradation and secondary metabolism in the genomes of grapevine trunk pathogens.</title>
        <authorList>
            <person name="Lawrence D.P."/>
            <person name="Travadon R."/>
            <person name="Rolshausen P.E."/>
            <person name="Baumgartner K."/>
        </authorList>
    </citation>
    <scope>NUCLEOTIDE SEQUENCE [LARGE SCALE GENOMIC DNA]</scope>
    <source>
        <strain evidence="8">UCRPC4</strain>
    </source>
</reference>
<gene>
    <name evidence="8" type="ORF">UCRPC4_g05389</name>
</gene>
<dbReference type="GO" id="GO:0051539">
    <property type="term" value="F:4 iron, 4 sulfur cluster binding"/>
    <property type="evidence" value="ECO:0007669"/>
    <property type="project" value="UniProtKB-KW"/>
</dbReference>
<comment type="similarity">
    <text evidence="2">Belongs to the EXO5 family.</text>
</comment>
<dbReference type="Proteomes" id="UP000053317">
    <property type="component" value="Unassembled WGS sequence"/>
</dbReference>
<evidence type="ECO:0000256" key="1">
    <source>
        <dbReference type="ARBA" id="ARBA00001966"/>
    </source>
</evidence>
<dbReference type="GO" id="GO:0045145">
    <property type="term" value="F:single-stranded DNA 5'-3' DNA exonuclease activity"/>
    <property type="evidence" value="ECO:0007669"/>
    <property type="project" value="InterPro"/>
</dbReference>
<keyword evidence="4" id="KW-0411">Iron-sulfur</keyword>
<evidence type="ECO:0000256" key="7">
    <source>
        <dbReference type="SAM" id="MobiDB-lite"/>
    </source>
</evidence>
<dbReference type="AlphaFoldDB" id="A0A0G2E5X9"/>
<keyword evidence="4" id="KW-0004">4Fe-4S</keyword>
<evidence type="ECO:0000256" key="3">
    <source>
        <dbReference type="ARBA" id="ARBA00011245"/>
    </source>
</evidence>
<dbReference type="OrthoDB" id="354769at2759"/>
<keyword evidence="4" id="KW-0408">Iron</keyword>